<keyword evidence="3" id="KW-0808">Transferase</keyword>
<dbReference type="Pfam" id="PF00069">
    <property type="entry name" value="Pkinase"/>
    <property type="match status" value="1"/>
</dbReference>
<sequence>MPYLLSVICQNELDIKRGTLLTAFAAQTSCSYEDARAIRDANEDLKLLSFAFDTSRLELKHSVILKGVSRAVKGLQSHRPKLDNFLNRSSMNEALKVKQTRDSVVLQNQSECDNTEDDNNKKGKGNNKGKKSKTSKVKILSELKGDGKDFVNEVASVGRTCHVNIVSLVGFCLEGSRRALIYEYMPNGSLEKFIYGRGSSSNSHLGWEKLHQIAIGIARGLEYLHRGCNTRILHFDIKPHNILLDQDFCPKISDFGLAKLFPEKRSMISMTDMRGTPGYIAPELFSRSFGGVSHKSDVYSYGMMILEMVGGRKNVQVEVDHTSEIYFPHWIYKKIEQHEEQLELHGIVSEVESEMARGCGAYKRILLVVRQ</sequence>
<dbReference type="InterPro" id="IPR011009">
    <property type="entry name" value="Kinase-like_dom_sf"/>
</dbReference>
<reference evidence="14 15" key="1">
    <citation type="journal article" date="2018" name="Mol. Plant">
        <title>The genome of Artemisia annua provides insight into the evolution of Asteraceae family and artemisinin biosynthesis.</title>
        <authorList>
            <person name="Shen Q."/>
            <person name="Zhang L."/>
            <person name="Liao Z."/>
            <person name="Wang S."/>
            <person name="Yan T."/>
            <person name="Shi P."/>
            <person name="Liu M."/>
            <person name="Fu X."/>
            <person name="Pan Q."/>
            <person name="Wang Y."/>
            <person name="Lv Z."/>
            <person name="Lu X."/>
            <person name="Zhang F."/>
            <person name="Jiang W."/>
            <person name="Ma Y."/>
            <person name="Chen M."/>
            <person name="Hao X."/>
            <person name="Li L."/>
            <person name="Tang Y."/>
            <person name="Lv G."/>
            <person name="Zhou Y."/>
            <person name="Sun X."/>
            <person name="Brodelius P.E."/>
            <person name="Rose J.K.C."/>
            <person name="Tang K."/>
        </authorList>
    </citation>
    <scope>NUCLEOTIDE SEQUENCE [LARGE SCALE GENOMIC DNA]</scope>
    <source>
        <strain evidence="15">cv. Huhao1</strain>
        <tissue evidence="14">Leaf</tissue>
    </source>
</reference>
<keyword evidence="11" id="KW-0325">Glycoprotein</keyword>
<dbReference type="FunFam" id="1.10.510.10:FF:000590">
    <property type="entry name" value="PR5-like receptor kinase"/>
    <property type="match status" value="1"/>
</dbReference>
<comment type="caution">
    <text evidence="14">The sequence shown here is derived from an EMBL/GenBank/DDBJ whole genome shotgun (WGS) entry which is preliminary data.</text>
</comment>
<dbReference type="GO" id="GO:0004674">
    <property type="term" value="F:protein serine/threonine kinase activity"/>
    <property type="evidence" value="ECO:0007669"/>
    <property type="project" value="UniProtKB-KW"/>
</dbReference>
<keyword evidence="6" id="KW-0547">Nucleotide-binding</keyword>
<dbReference type="AlphaFoldDB" id="A0A2U1KKG8"/>
<dbReference type="InterPro" id="IPR045874">
    <property type="entry name" value="LRK10/LRL21-25-like"/>
</dbReference>
<feature type="compositionally biased region" description="Basic residues" evidence="12">
    <location>
        <begin position="122"/>
        <end position="136"/>
    </location>
</feature>
<evidence type="ECO:0000256" key="10">
    <source>
        <dbReference type="ARBA" id="ARBA00023136"/>
    </source>
</evidence>
<dbReference type="PROSITE" id="PS50011">
    <property type="entry name" value="PROTEIN_KINASE_DOM"/>
    <property type="match status" value="1"/>
</dbReference>
<dbReference type="InterPro" id="IPR000719">
    <property type="entry name" value="Prot_kinase_dom"/>
</dbReference>
<evidence type="ECO:0000256" key="2">
    <source>
        <dbReference type="ARBA" id="ARBA00022527"/>
    </source>
</evidence>
<dbReference type="Gene3D" id="1.10.510.10">
    <property type="entry name" value="Transferase(Phosphotransferase) domain 1"/>
    <property type="match status" value="1"/>
</dbReference>
<dbReference type="Proteomes" id="UP000245207">
    <property type="component" value="Unassembled WGS sequence"/>
</dbReference>
<keyword evidence="9" id="KW-1133">Transmembrane helix</keyword>
<evidence type="ECO:0000256" key="1">
    <source>
        <dbReference type="ARBA" id="ARBA00004479"/>
    </source>
</evidence>
<keyword evidence="15" id="KW-1185">Reference proteome</keyword>
<evidence type="ECO:0000256" key="9">
    <source>
        <dbReference type="ARBA" id="ARBA00022989"/>
    </source>
</evidence>
<keyword evidence="14" id="KW-0430">Lectin</keyword>
<dbReference type="Gene3D" id="3.30.200.20">
    <property type="entry name" value="Phosphorylase Kinase, domain 1"/>
    <property type="match status" value="1"/>
</dbReference>
<evidence type="ECO:0000259" key="13">
    <source>
        <dbReference type="PROSITE" id="PS50011"/>
    </source>
</evidence>
<gene>
    <name evidence="14" type="ORF">CTI12_AA586610</name>
</gene>
<accession>A0A2U1KKG8</accession>
<comment type="subcellular location">
    <subcellularLocation>
        <location evidence="1">Membrane</location>
        <topology evidence="1">Single-pass type I membrane protein</topology>
    </subcellularLocation>
</comment>
<evidence type="ECO:0000256" key="8">
    <source>
        <dbReference type="ARBA" id="ARBA00022840"/>
    </source>
</evidence>
<evidence type="ECO:0000256" key="6">
    <source>
        <dbReference type="ARBA" id="ARBA00022741"/>
    </source>
</evidence>
<evidence type="ECO:0000256" key="5">
    <source>
        <dbReference type="ARBA" id="ARBA00022729"/>
    </source>
</evidence>
<keyword evidence="7 14" id="KW-0418">Kinase</keyword>
<feature type="region of interest" description="Disordered" evidence="12">
    <location>
        <begin position="106"/>
        <end position="136"/>
    </location>
</feature>
<dbReference type="EMBL" id="PKPP01017026">
    <property type="protein sequence ID" value="PWA37267.1"/>
    <property type="molecule type" value="Genomic_DNA"/>
</dbReference>
<keyword evidence="5" id="KW-0732">Signal</keyword>
<dbReference type="PANTHER" id="PTHR27009">
    <property type="entry name" value="RUST RESISTANCE KINASE LR10-RELATED"/>
    <property type="match status" value="1"/>
</dbReference>
<keyword evidence="4" id="KW-0812">Transmembrane</keyword>
<feature type="domain" description="Protein kinase" evidence="13">
    <location>
        <begin position="80"/>
        <end position="371"/>
    </location>
</feature>
<keyword evidence="2" id="KW-0723">Serine/threonine-protein kinase</keyword>
<evidence type="ECO:0000313" key="14">
    <source>
        <dbReference type="EMBL" id="PWA37267.1"/>
    </source>
</evidence>
<proteinExistence type="predicted"/>
<keyword evidence="8" id="KW-0067">ATP-binding</keyword>
<evidence type="ECO:0000256" key="12">
    <source>
        <dbReference type="SAM" id="MobiDB-lite"/>
    </source>
</evidence>
<evidence type="ECO:0000313" key="15">
    <source>
        <dbReference type="Proteomes" id="UP000245207"/>
    </source>
</evidence>
<dbReference type="PROSITE" id="PS00108">
    <property type="entry name" value="PROTEIN_KINASE_ST"/>
    <property type="match status" value="1"/>
</dbReference>
<name>A0A2U1KKG8_ARTAN</name>
<dbReference type="STRING" id="35608.A0A2U1KKG8"/>
<dbReference type="GO" id="GO:0030246">
    <property type="term" value="F:carbohydrate binding"/>
    <property type="evidence" value="ECO:0007669"/>
    <property type="project" value="UniProtKB-KW"/>
</dbReference>
<dbReference type="GO" id="GO:0005524">
    <property type="term" value="F:ATP binding"/>
    <property type="evidence" value="ECO:0007669"/>
    <property type="project" value="UniProtKB-KW"/>
</dbReference>
<protein>
    <submittedName>
        <fullName evidence="14">Concanavalin A-like lectin/glucanase domain, Rho-associated protein kinase 1/2</fullName>
    </submittedName>
</protein>
<dbReference type="SMART" id="SM00220">
    <property type="entry name" value="S_TKc"/>
    <property type="match status" value="1"/>
</dbReference>
<evidence type="ECO:0000256" key="3">
    <source>
        <dbReference type="ARBA" id="ARBA00022679"/>
    </source>
</evidence>
<evidence type="ECO:0000256" key="4">
    <source>
        <dbReference type="ARBA" id="ARBA00022692"/>
    </source>
</evidence>
<organism evidence="14 15">
    <name type="scientific">Artemisia annua</name>
    <name type="common">Sweet wormwood</name>
    <dbReference type="NCBI Taxonomy" id="35608"/>
    <lineage>
        <taxon>Eukaryota</taxon>
        <taxon>Viridiplantae</taxon>
        <taxon>Streptophyta</taxon>
        <taxon>Embryophyta</taxon>
        <taxon>Tracheophyta</taxon>
        <taxon>Spermatophyta</taxon>
        <taxon>Magnoliopsida</taxon>
        <taxon>eudicotyledons</taxon>
        <taxon>Gunneridae</taxon>
        <taxon>Pentapetalae</taxon>
        <taxon>asterids</taxon>
        <taxon>campanulids</taxon>
        <taxon>Asterales</taxon>
        <taxon>Asteraceae</taxon>
        <taxon>Asteroideae</taxon>
        <taxon>Anthemideae</taxon>
        <taxon>Artemisiinae</taxon>
        <taxon>Artemisia</taxon>
    </lineage>
</organism>
<keyword evidence="10" id="KW-0472">Membrane</keyword>
<evidence type="ECO:0000256" key="11">
    <source>
        <dbReference type="ARBA" id="ARBA00023180"/>
    </source>
</evidence>
<dbReference type="InterPro" id="IPR008271">
    <property type="entry name" value="Ser/Thr_kinase_AS"/>
</dbReference>
<dbReference type="GO" id="GO:0016020">
    <property type="term" value="C:membrane"/>
    <property type="evidence" value="ECO:0007669"/>
    <property type="project" value="UniProtKB-SubCell"/>
</dbReference>
<dbReference type="OrthoDB" id="4062651at2759"/>
<dbReference type="SUPFAM" id="SSF56112">
    <property type="entry name" value="Protein kinase-like (PK-like)"/>
    <property type="match status" value="1"/>
</dbReference>
<evidence type="ECO:0000256" key="7">
    <source>
        <dbReference type="ARBA" id="ARBA00022777"/>
    </source>
</evidence>